<reference evidence="8 9" key="1">
    <citation type="submission" date="2016-10" db="EMBL/GenBank/DDBJ databases">
        <authorList>
            <person name="de Groot N.N."/>
        </authorList>
    </citation>
    <scope>NUCLEOTIDE SEQUENCE [LARGE SCALE GENOMIC DNA]</scope>
    <source>
        <strain evidence="8 9">DSM 24677</strain>
    </source>
</reference>
<comment type="subcellular location">
    <subcellularLocation>
        <location evidence="1">Membrane</location>
        <topology evidence="1">Multi-pass membrane protein</topology>
    </subcellularLocation>
</comment>
<dbReference type="Proteomes" id="UP000199026">
    <property type="component" value="Unassembled WGS sequence"/>
</dbReference>
<evidence type="ECO:0000256" key="7">
    <source>
        <dbReference type="SAM" id="Phobius"/>
    </source>
</evidence>
<dbReference type="InterPro" id="IPR050321">
    <property type="entry name" value="Glycosyltr_2/OpgH_subfam"/>
</dbReference>
<dbReference type="GO" id="GO:0016020">
    <property type="term" value="C:membrane"/>
    <property type="evidence" value="ECO:0007669"/>
    <property type="project" value="UniProtKB-SubCell"/>
</dbReference>
<evidence type="ECO:0000313" key="8">
    <source>
        <dbReference type="EMBL" id="SDY20062.1"/>
    </source>
</evidence>
<dbReference type="InterPro" id="IPR029044">
    <property type="entry name" value="Nucleotide-diphossugar_trans"/>
</dbReference>
<keyword evidence="2" id="KW-0328">Glycosyltransferase</keyword>
<evidence type="ECO:0000313" key="9">
    <source>
        <dbReference type="Proteomes" id="UP000199026"/>
    </source>
</evidence>
<feature type="transmembrane region" description="Helical" evidence="7">
    <location>
        <begin position="179"/>
        <end position="200"/>
    </location>
</feature>
<dbReference type="PANTHER" id="PTHR43867:SF2">
    <property type="entry name" value="CELLULOSE SYNTHASE CATALYTIC SUBUNIT A [UDP-FORMING]"/>
    <property type="match status" value="1"/>
</dbReference>
<dbReference type="PANTHER" id="PTHR43867">
    <property type="entry name" value="CELLULOSE SYNTHASE CATALYTIC SUBUNIT A [UDP-FORMING]"/>
    <property type="match status" value="1"/>
</dbReference>
<dbReference type="InterPro" id="IPR037257">
    <property type="entry name" value="T2SS_E_N_sf"/>
</dbReference>
<dbReference type="GO" id="GO:0016757">
    <property type="term" value="F:glycosyltransferase activity"/>
    <property type="evidence" value="ECO:0007669"/>
    <property type="project" value="UniProtKB-KW"/>
</dbReference>
<name>A0A1H3HXF0_9RHOB</name>
<dbReference type="CDD" id="cd06427">
    <property type="entry name" value="CESA_like_2"/>
    <property type="match status" value="1"/>
</dbReference>
<dbReference type="RefSeq" id="WP_245724348.1">
    <property type="nucleotide sequence ID" value="NZ_CALLJM010000011.1"/>
</dbReference>
<evidence type="ECO:0000256" key="3">
    <source>
        <dbReference type="ARBA" id="ARBA00022679"/>
    </source>
</evidence>
<organism evidence="8 9">
    <name type="scientific">Lentibacter algarum</name>
    <dbReference type="NCBI Taxonomy" id="576131"/>
    <lineage>
        <taxon>Bacteria</taxon>
        <taxon>Pseudomonadati</taxon>
        <taxon>Pseudomonadota</taxon>
        <taxon>Alphaproteobacteria</taxon>
        <taxon>Rhodobacterales</taxon>
        <taxon>Roseobacteraceae</taxon>
        <taxon>Lentibacter</taxon>
    </lineage>
</organism>
<keyword evidence="9" id="KW-1185">Reference proteome</keyword>
<dbReference type="SUPFAM" id="SSF160246">
    <property type="entry name" value="EspE N-terminal domain-like"/>
    <property type="match status" value="1"/>
</dbReference>
<keyword evidence="4 7" id="KW-0812">Transmembrane</keyword>
<evidence type="ECO:0000256" key="5">
    <source>
        <dbReference type="ARBA" id="ARBA00022989"/>
    </source>
</evidence>
<dbReference type="EMBL" id="FNPR01000001">
    <property type="protein sequence ID" value="SDY20062.1"/>
    <property type="molecule type" value="Genomic_DNA"/>
</dbReference>
<sequence>MYISRHNGCEAPSSFGRFLVSAGYISSRELLEARTESMRLNCSVISSLESTGRLNKNTISQASARFLKLGIVDIVKTPPDPSIATLFDPALLLRFGVLPWQKEADKTVLLCANHENYSSFLSHVDVDPSQFEIGIAKHDAIFDWLIHYHNGTLVSRASTRVSESESCRTWEVHTSRRRLAMTLFGISALLMLVAIFPHVILGLFSIWAIATLFISAIMRLSAYVAEVSTEPDEKPPPCPQDQLPTISILIPLFKEREIVSDLLKRLSALSYPKALLDINLIVEVNDALTKSALADYNFPQWMRVIEVPEGAPKTKPRAMNYALDFCKGDIVGIWDAEDSPAPDQLEVVASRFHVAGTDLVCLQGVLDYYNSKQNWLARCFTIEYAAWFRLILPGMSNLGLAIPLGGTTLFFKRDVLEALGGWDAHNVTEDADLGFRLARHGYRTDVIPTRTGEEANCRLWPWVRQRSRWLKGYMVTYLVHMRKPSKLLKQLGPWRFIGFQAHFLTALSQFVLAPVLWSFWLVLFGLPHPLEAFVSHNTLVVLGLSFLAIELINVLINATAVSKSELRHLFFWVPTMHFYYPLGALAAYKALFELIVKPFYWDKTQHGLSVKNARRAKCNESPASFGGIKFEARNKSF</sequence>
<evidence type="ECO:0000256" key="6">
    <source>
        <dbReference type="ARBA" id="ARBA00023136"/>
    </source>
</evidence>
<feature type="transmembrane region" description="Helical" evidence="7">
    <location>
        <begin position="503"/>
        <end position="526"/>
    </location>
</feature>
<feature type="transmembrane region" description="Helical" evidence="7">
    <location>
        <begin position="538"/>
        <end position="557"/>
    </location>
</feature>
<keyword evidence="5 7" id="KW-1133">Transmembrane helix</keyword>
<dbReference type="SUPFAM" id="SSF53448">
    <property type="entry name" value="Nucleotide-diphospho-sugar transferases"/>
    <property type="match status" value="1"/>
</dbReference>
<keyword evidence="3 8" id="KW-0808">Transferase</keyword>
<evidence type="ECO:0000256" key="4">
    <source>
        <dbReference type="ARBA" id="ARBA00022692"/>
    </source>
</evidence>
<dbReference type="STRING" id="576131.SAMN05444486_101717"/>
<protein>
    <submittedName>
        <fullName evidence="8">Glycosyltransferase, catalytic subunit of cellulose synthase and poly-beta-1,6-N-acetylglucosamine synthase</fullName>
    </submittedName>
</protein>
<evidence type="ECO:0000256" key="2">
    <source>
        <dbReference type="ARBA" id="ARBA00022676"/>
    </source>
</evidence>
<dbReference type="AlphaFoldDB" id="A0A1H3HXF0"/>
<gene>
    <name evidence="8" type="ORF">SAMN05444486_101717</name>
</gene>
<dbReference type="GeneID" id="78123513"/>
<proteinExistence type="predicted"/>
<keyword evidence="6 7" id="KW-0472">Membrane</keyword>
<dbReference type="Pfam" id="PF13641">
    <property type="entry name" value="Glyco_tranf_2_3"/>
    <property type="match status" value="1"/>
</dbReference>
<accession>A0A1H3HXF0</accession>
<dbReference type="Gene3D" id="3.90.550.10">
    <property type="entry name" value="Spore Coat Polysaccharide Biosynthesis Protein SpsA, Chain A"/>
    <property type="match status" value="1"/>
</dbReference>
<feature type="transmembrane region" description="Helical" evidence="7">
    <location>
        <begin position="569"/>
        <end position="591"/>
    </location>
</feature>
<evidence type="ECO:0000256" key="1">
    <source>
        <dbReference type="ARBA" id="ARBA00004141"/>
    </source>
</evidence>